<comment type="caution">
    <text evidence="1">The sequence shown here is derived from an EMBL/GenBank/DDBJ whole genome shotgun (WGS) entry which is preliminary data.</text>
</comment>
<name>A0AAV5FEG3_ELECO</name>
<reference evidence="1" key="2">
    <citation type="submission" date="2021-12" db="EMBL/GenBank/DDBJ databases">
        <title>Resequencing data analysis of finger millet.</title>
        <authorList>
            <person name="Hatakeyama M."/>
            <person name="Aluri S."/>
            <person name="Balachadran M.T."/>
            <person name="Sivarajan S.R."/>
            <person name="Poveda L."/>
            <person name="Shimizu-Inatsugi R."/>
            <person name="Schlapbach R."/>
            <person name="Sreeman S.M."/>
            <person name="Shimizu K.K."/>
        </authorList>
    </citation>
    <scope>NUCLEOTIDE SEQUENCE</scope>
</reference>
<dbReference type="EMBL" id="BQKI01000085">
    <property type="protein sequence ID" value="GJN34063.1"/>
    <property type="molecule type" value="Genomic_DNA"/>
</dbReference>
<protein>
    <submittedName>
        <fullName evidence="1">Uncharacterized protein</fullName>
    </submittedName>
</protein>
<accession>A0AAV5FEG3</accession>
<organism evidence="1 2">
    <name type="scientific">Eleusine coracana subsp. coracana</name>
    <dbReference type="NCBI Taxonomy" id="191504"/>
    <lineage>
        <taxon>Eukaryota</taxon>
        <taxon>Viridiplantae</taxon>
        <taxon>Streptophyta</taxon>
        <taxon>Embryophyta</taxon>
        <taxon>Tracheophyta</taxon>
        <taxon>Spermatophyta</taxon>
        <taxon>Magnoliopsida</taxon>
        <taxon>Liliopsida</taxon>
        <taxon>Poales</taxon>
        <taxon>Poaceae</taxon>
        <taxon>PACMAD clade</taxon>
        <taxon>Chloridoideae</taxon>
        <taxon>Cynodonteae</taxon>
        <taxon>Eleusininae</taxon>
        <taxon>Eleusine</taxon>
    </lineage>
</organism>
<evidence type="ECO:0000313" key="2">
    <source>
        <dbReference type="Proteomes" id="UP001054889"/>
    </source>
</evidence>
<evidence type="ECO:0000313" key="1">
    <source>
        <dbReference type="EMBL" id="GJN34063.1"/>
    </source>
</evidence>
<reference evidence="1" key="1">
    <citation type="journal article" date="2018" name="DNA Res.">
        <title>Multiple hybrid de novo genome assembly of finger millet, an orphan allotetraploid crop.</title>
        <authorList>
            <person name="Hatakeyama M."/>
            <person name="Aluri S."/>
            <person name="Balachadran M.T."/>
            <person name="Sivarajan S.R."/>
            <person name="Patrignani A."/>
            <person name="Gruter S."/>
            <person name="Poveda L."/>
            <person name="Shimizu-Inatsugi R."/>
            <person name="Baeten J."/>
            <person name="Francoijs K.J."/>
            <person name="Nataraja K.N."/>
            <person name="Reddy Y.A.N."/>
            <person name="Phadnis S."/>
            <person name="Ravikumar R.L."/>
            <person name="Schlapbach R."/>
            <person name="Sreeman S.M."/>
            <person name="Shimizu K.K."/>
        </authorList>
    </citation>
    <scope>NUCLEOTIDE SEQUENCE</scope>
</reference>
<dbReference type="Proteomes" id="UP001054889">
    <property type="component" value="Unassembled WGS sequence"/>
</dbReference>
<gene>
    <name evidence="1" type="primary">gb22700</name>
    <name evidence="1" type="ORF">PR202_gb22700</name>
</gene>
<keyword evidence="2" id="KW-1185">Reference proteome</keyword>
<dbReference type="AlphaFoldDB" id="A0AAV5FEG3"/>
<sequence length="171" mass="18207">MSTIDLDVGGDAVFPREVQHRLALRDAAHAVSGHALPARDYGEGRQLQRLARRADDRLQQLPAAAPSGCPADTVSMTPSMVPAAAFISSGSRLTRNASAPRRSIASSRLPGPGDELTTVTFIRNGLPNLTAVWACGQAHRGQRRRGACCLAHSGRTAPRGHTHHDACAQHR</sequence>
<proteinExistence type="predicted"/>